<keyword evidence="3" id="KW-0963">Cytoplasm</keyword>
<dbReference type="GO" id="GO:0051087">
    <property type="term" value="F:protein-folding chaperone binding"/>
    <property type="evidence" value="ECO:0007669"/>
    <property type="project" value="InterPro"/>
</dbReference>
<accession>A0A410JTJ2</accession>
<name>A0A410JTJ2_ORNRH</name>
<comment type="function">
    <text evidence="3">Participates actively in the response to hyperosmotic and heat shock by preventing the aggregation of stress-denatured proteins, in association with DnaK and GrpE. It is the nucleotide exchange factor for DnaK and may function as a thermosensor. Unfolded proteins bind initially to DnaJ; upon interaction with the DnaJ-bound protein, DnaK hydrolyzes its bound ATP, resulting in the formation of a stable complex. GrpE releases ADP from DnaK; ATP binding to DnaK triggers the release of the substrate protein, thus completing the reaction cycle. Several rounds of ATP-dependent interactions between DnaJ, DnaK and GrpE are required for fully efficient folding.</text>
</comment>
<dbReference type="HAMAP" id="MF_01151">
    <property type="entry name" value="GrpE"/>
    <property type="match status" value="1"/>
</dbReference>
<dbReference type="InterPro" id="IPR009012">
    <property type="entry name" value="GrpE_head"/>
</dbReference>
<dbReference type="PANTHER" id="PTHR21237:SF23">
    <property type="entry name" value="GRPE PROTEIN HOMOLOG, MITOCHONDRIAL"/>
    <property type="match status" value="1"/>
</dbReference>
<dbReference type="GO" id="GO:0006457">
    <property type="term" value="P:protein folding"/>
    <property type="evidence" value="ECO:0007669"/>
    <property type="project" value="InterPro"/>
</dbReference>
<evidence type="ECO:0000256" key="3">
    <source>
        <dbReference type="HAMAP-Rule" id="MF_01151"/>
    </source>
</evidence>
<dbReference type="RefSeq" id="WP_128501923.1">
    <property type="nucleotide sequence ID" value="NZ_CP035107.1"/>
</dbReference>
<gene>
    <name evidence="3" type="primary">grpE</name>
    <name evidence="6" type="ORF">EQP59_09215</name>
</gene>
<dbReference type="OrthoDB" id="9812586at2"/>
<dbReference type="PANTHER" id="PTHR21237">
    <property type="entry name" value="GRPE PROTEIN"/>
    <property type="match status" value="1"/>
</dbReference>
<evidence type="ECO:0000313" key="6">
    <source>
        <dbReference type="EMBL" id="QAR31506.1"/>
    </source>
</evidence>
<protein>
    <recommendedName>
        <fullName evidence="3">Protein GrpE</fullName>
    </recommendedName>
    <alternativeName>
        <fullName evidence="3">HSP-70 cofactor</fullName>
    </alternativeName>
</protein>
<dbReference type="InterPro" id="IPR000740">
    <property type="entry name" value="GrpE"/>
</dbReference>
<dbReference type="GO" id="GO:0000774">
    <property type="term" value="F:adenyl-nucleotide exchange factor activity"/>
    <property type="evidence" value="ECO:0007669"/>
    <property type="project" value="InterPro"/>
</dbReference>
<comment type="subunit">
    <text evidence="3">Homodimer.</text>
</comment>
<sequence length="182" mass="20809">MNEEEKLTPEQGAEDIQNAENNESVDAQETTAKDLQEELKVALQEEKDKFMRLYAEFENYKKRSRKEKEDFVLLANEKLLLDLLPVLDDFERAMKEIEKSEDTQLVEGVQLIQNKLREVLSKKHLKAMDVKAGDEFDADKHEAITQIPAPDDSLKGKLVDVVSTGYTLGDKVIRYPKVVVGK</sequence>
<dbReference type="GO" id="GO:0042803">
    <property type="term" value="F:protein homodimerization activity"/>
    <property type="evidence" value="ECO:0007669"/>
    <property type="project" value="InterPro"/>
</dbReference>
<keyword evidence="2 3" id="KW-0143">Chaperone</keyword>
<dbReference type="SUPFAM" id="SSF51064">
    <property type="entry name" value="Head domain of nucleotide exchange factor GrpE"/>
    <property type="match status" value="1"/>
</dbReference>
<dbReference type="EMBL" id="CP035107">
    <property type="protein sequence ID" value="QAR31506.1"/>
    <property type="molecule type" value="Genomic_DNA"/>
</dbReference>
<comment type="subcellular location">
    <subcellularLocation>
        <location evidence="3">Cytoplasm</location>
    </subcellularLocation>
</comment>
<dbReference type="Proteomes" id="UP000287701">
    <property type="component" value="Chromosome"/>
</dbReference>
<proteinExistence type="inferred from homology"/>
<comment type="similarity">
    <text evidence="1 3 4">Belongs to the GrpE family.</text>
</comment>
<dbReference type="Gene3D" id="2.30.22.10">
    <property type="entry name" value="Head domain of nucleotide exchange factor GrpE"/>
    <property type="match status" value="1"/>
</dbReference>
<dbReference type="Pfam" id="PF01025">
    <property type="entry name" value="GrpE"/>
    <property type="match status" value="1"/>
</dbReference>
<feature type="compositionally biased region" description="Polar residues" evidence="5">
    <location>
        <begin position="18"/>
        <end position="30"/>
    </location>
</feature>
<dbReference type="InterPro" id="IPR013805">
    <property type="entry name" value="GrpE_CC"/>
</dbReference>
<dbReference type="SUPFAM" id="SSF58014">
    <property type="entry name" value="Coiled-coil domain of nucleotide exchange factor GrpE"/>
    <property type="match status" value="1"/>
</dbReference>
<dbReference type="GO" id="GO:0051082">
    <property type="term" value="F:unfolded protein binding"/>
    <property type="evidence" value="ECO:0007669"/>
    <property type="project" value="TreeGrafter"/>
</dbReference>
<evidence type="ECO:0000256" key="1">
    <source>
        <dbReference type="ARBA" id="ARBA00009054"/>
    </source>
</evidence>
<dbReference type="AlphaFoldDB" id="A0A410JTJ2"/>
<organism evidence="6 7">
    <name type="scientific">Ornithobacterium rhinotracheale</name>
    <dbReference type="NCBI Taxonomy" id="28251"/>
    <lineage>
        <taxon>Bacteria</taxon>
        <taxon>Pseudomonadati</taxon>
        <taxon>Bacteroidota</taxon>
        <taxon>Flavobacteriia</taxon>
        <taxon>Flavobacteriales</taxon>
        <taxon>Weeksellaceae</taxon>
        <taxon>Ornithobacterium</taxon>
    </lineage>
</organism>
<dbReference type="PRINTS" id="PR00773">
    <property type="entry name" value="GRPEPROTEIN"/>
</dbReference>
<dbReference type="Gene3D" id="3.90.20.20">
    <property type="match status" value="1"/>
</dbReference>
<evidence type="ECO:0000313" key="7">
    <source>
        <dbReference type="Proteomes" id="UP000287701"/>
    </source>
</evidence>
<evidence type="ECO:0000256" key="2">
    <source>
        <dbReference type="ARBA" id="ARBA00023186"/>
    </source>
</evidence>
<evidence type="ECO:0000256" key="5">
    <source>
        <dbReference type="SAM" id="MobiDB-lite"/>
    </source>
</evidence>
<feature type="region of interest" description="Disordered" evidence="5">
    <location>
        <begin position="1"/>
        <end position="33"/>
    </location>
</feature>
<keyword evidence="3" id="KW-0346">Stress response</keyword>
<dbReference type="GO" id="GO:0005737">
    <property type="term" value="C:cytoplasm"/>
    <property type="evidence" value="ECO:0007669"/>
    <property type="project" value="UniProtKB-SubCell"/>
</dbReference>
<evidence type="ECO:0000256" key="4">
    <source>
        <dbReference type="RuleBase" id="RU004478"/>
    </source>
</evidence>
<reference evidence="6 7" key="1">
    <citation type="submission" date="2019-01" db="EMBL/GenBank/DDBJ databases">
        <title>Whole Genome of Ornithobacterium rhinotracheale FARPER-174b.</title>
        <authorList>
            <person name="Tataje-Lavanda L.A."/>
            <person name="Montalvan A."/>
            <person name="Montesinos R."/>
            <person name="Zimic M."/>
            <person name="Fernandez-Sanchez M."/>
            <person name="Fernandez-Diaz M."/>
        </authorList>
    </citation>
    <scope>NUCLEOTIDE SEQUENCE [LARGE SCALE GENOMIC DNA]</scope>
    <source>
        <strain evidence="6 7">FARPER-174b</strain>
    </source>
</reference>
<dbReference type="CDD" id="cd00446">
    <property type="entry name" value="GrpE"/>
    <property type="match status" value="1"/>
</dbReference>